<reference evidence="6 7" key="1">
    <citation type="submission" date="2015-03" db="EMBL/GenBank/DDBJ databases">
        <authorList>
            <person name="Radwan O."/>
            <person name="Al-Naeli F.A."/>
            <person name="Rendon G.A."/>
            <person name="Fields C."/>
        </authorList>
    </citation>
    <scope>NUCLEOTIDE SEQUENCE [LARGE SCALE GENOMIC DNA]</scope>
    <source>
        <strain evidence="6">CR-DP1</strain>
    </source>
</reference>
<keyword evidence="3" id="KW-0206">Cytoskeleton</keyword>
<feature type="region of interest" description="Disordered" evidence="4">
    <location>
        <begin position="1"/>
        <end position="33"/>
    </location>
</feature>
<dbReference type="InterPro" id="IPR036534">
    <property type="entry name" value="GAR_dom_sf"/>
</dbReference>
<dbReference type="InterPro" id="IPR003108">
    <property type="entry name" value="GAR_dom"/>
</dbReference>
<dbReference type="Gene3D" id="3.30.920.20">
    <property type="entry name" value="Gas2-like domain"/>
    <property type="match status" value="1"/>
</dbReference>
<feature type="compositionally biased region" description="Polar residues" evidence="4">
    <location>
        <begin position="698"/>
        <end position="712"/>
    </location>
</feature>
<gene>
    <name evidence="6" type="ORF">TD95_003563</name>
</gene>
<feature type="region of interest" description="Disordered" evidence="4">
    <location>
        <begin position="799"/>
        <end position="842"/>
    </location>
</feature>
<name>A0A0F4ZCE4_9PEZI</name>
<feature type="compositionally biased region" description="Low complexity" evidence="4">
    <location>
        <begin position="818"/>
        <end position="827"/>
    </location>
</feature>
<evidence type="ECO:0000256" key="4">
    <source>
        <dbReference type="SAM" id="MobiDB-lite"/>
    </source>
</evidence>
<dbReference type="AlphaFoldDB" id="A0A0F4ZCE4"/>
<dbReference type="GO" id="GO:0005856">
    <property type="term" value="C:cytoskeleton"/>
    <property type="evidence" value="ECO:0007669"/>
    <property type="project" value="UniProtKB-SubCell"/>
</dbReference>
<organism evidence="6 7">
    <name type="scientific">Thielaviopsis punctulata</name>
    <dbReference type="NCBI Taxonomy" id="72032"/>
    <lineage>
        <taxon>Eukaryota</taxon>
        <taxon>Fungi</taxon>
        <taxon>Dikarya</taxon>
        <taxon>Ascomycota</taxon>
        <taxon>Pezizomycotina</taxon>
        <taxon>Sordariomycetes</taxon>
        <taxon>Hypocreomycetidae</taxon>
        <taxon>Microascales</taxon>
        <taxon>Ceratocystidaceae</taxon>
        <taxon>Thielaviopsis</taxon>
    </lineage>
</organism>
<evidence type="ECO:0000256" key="1">
    <source>
        <dbReference type="ARBA" id="ARBA00004245"/>
    </source>
</evidence>
<protein>
    <recommendedName>
        <fullName evidence="5">GAR domain-containing protein</fullName>
    </recommendedName>
</protein>
<feature type="region of interest" description="Disordered" evidence="4">
    <location>
        <begin position="570"/>
        <end position="626"/>
    </location>
</feature>
<evidence type="ECO:0000313" key="6">
    <source>
        <dbReference type="EMBL" id="KKA27796.1"/>
    </source>
</evidence>
<feature type="region of interest" description="Disordered" evidence="4">
    <location>
        <begin position="688"/>
        <end position="786"/>
    </location>
</feature>
<proteinExistence type="predicted"/>
<dbReference type="PROSITE" id="PS51460">
    <property type="entry name" value="GAR"/>
    <property type="match status" value="1"/>
</dbReference>
<evidence type="ECO:0000259" key="5">
    <source>
        <dbReference type="PROSITE" id="PS51460"/>
    </source>
</evidence>
<feature type="domain" description="GAR" evidence="5">
    <location>
        <begin position="605"/>
        <end position="681"/>
    </location>
</feature>
<keyword evidence="7" id="KW-1185">Reference proteome</keyword>
<dbReference type="EMBL" id="LAEV01001568">
    <property type="protein sequence ID" value="KKA27796.1"/>
    <property type="molecule type" value="Genomic_DNA"/>
</dbReference>
<feature type="compositionally biased region" description="Low complexity" evidence="4">
    <location>
        <begin position="17"/>
        <end position="30"/>
    </location>
</feature>
<feature type="compositionally biased region" description="Low complexity" evidence="4">
    <location>
        <begin position="745"/>
        <end position="762"/>
    </location>
</feature>
<dbReference type="Pfam" id="PF02187">
    <property type="entry name" value="GAS2"/>
    <property type="match status" value="1"/>
</dbReference>
<evidence type="ECO:0000313" key="7">
    <source>
        <dbReference type="Proteomes" id="UP000033483"/>
    </source>
</evidence>
<keyword evidence="2" id="KW-0963">Cytoplasm</keyword>
<feature type="region of interest" description="Disordered" evidence="4">
    <location>
        <begin position="478"/>
        <end position="527"/>
    </location>
</feature>
<dbReference type="GO" id="GO:0008017">
    <property type="term" value="F:microtubule binding"/>
    <property type="evidence" value="ECO:0007669"/>
    <property type="project" value="InterPro"/>
</dbReference>
<sequence>MERQMIIPSPGRKLLPARRPYSTTSPTRRSMAMSMGGNMSDDLLFHLTPTSAVNSLNDPTGSLKTCLARATQYELEFAMRAAVAASKIQEWLDELLEWPWPAFPGPEGFTMATASIRPLEECGTIEAAAEITGCFVGYLPARDVLVYEKRIEKILQELDGLAIDEIKSHVLMDYIMPTSRPGSPLPSHANKTNTHRLTDYATVLTAIVLQALPYLSRLSHYLNIWSLRLSVLRRIPPFFVSLVDAETALRSGWKSLGMSSRFLPPETPRTPLNPLSTFSQTDFAVMKAMIEMKISTPGQILDFMLDQLEGHDDTLPDKWFDRVENIENDYGEWVAACEMKMRQADYDKIAEEHAEKRVTLHYSPGSTSTVPTFSITDAIIRSTRSVSMMSTVSEADSLAGLSTELESPLPITSESSYITESSSMDITRDLGSSDEESLLMSNSVLIRRSSGLSSCDTEIPHCLSESPMELTAGSIMQSSSPMMTDGLKPNLMDSREPRALDGSATIRSSRSTRVRSSNSREELNSDDGSFIRVAKSVSRASSRSDPSDDQFQQQISEILEHIPAKITLSTGPKKVDLNPPDLNLPKLRKKTSREPATRSMSSVSARSQTPSFTLAPAERNPRPRRAGQQEIKVYYLSRSTGEAPIKLFIRLVGEGGERVMVRVGGGWADLGEYLKEYAMHHCRRNGTQVDRRALRSGSDASSPPKQSPNTLDASPITPVYVRTARKSSSAADRPPIPPIPLVFASPRTGNTRSRSSSSSGDNSPREPVLGLSGPKSKPIEMTEEGKAWVRSVTESVRMASGETRLAGGSDELPPPPSSGRVPGSVGSLAPSSPAGIDGRFGQISRVGGTKRLFRRG</sequence>
<evidence type="ECO:0000256" key="2">
    <source>
        <dbReference type="ARBA" id="ARBA00022490"/>
    </source>
</evidence>
<dbReference type="OrthoDB" id="5409589at2759"/>
<dbReference type="SUPFAM" id="SSF143575">
    <property type="entry name" value="GAS2 domain-like"/>
    <property type="match status" value="1"/>
</dbReference>
<feature type="compositionally biased region" description="Basic and acidic residues" evidence="4">
    <location>
        <begin position="777"/>
        <end position="786"/>
    </location>
</feature>
<feature type="compositionally biased region" description="Low complexity" evidence="4">
    <location>
        <begin position="507"/>
        <end position="517"/>
    </location>
</feature>
<dbReference type="Proteomes" id="UP000033483">
    <property type="component" value="Unassembled WGS sequence"/>
</dbReference>
<comment type="subcellular location">
    <subcellularLocation>
        <location evidence="1">Cytoplasm</location>
        <location evidence="1">Cytoskeleton</location>
    </subcellularLocation>
</comment>
<comment type="caution">
    <text evidence="6">The sequence shown here is derived from an EMBL/GenBank/DDBJ whole genome shotgun (WGS) entry which is preliminary data.</text>
</comment>
<accession>A0A0F4ZCE4</accession>
<evidence type="ECO:0000256" key="3">
    <source>
        <dbReference type="ARBA" id="ARBA00023212"/>
    </source>
</evidence>
<feature type="compositionally biased region" description="Polar residues" evidence="4">
    <location>
        <begin position="598"/>
        <end position="612"/>
    </location>
</feature>